<feature type="transmembrane region" description="Helical" evidence="2">
    <location>
        <begin position="1307"/>
        <end position="1327"/>
    </location>
</feature>
<evidence type="ECO:0000313" key="4">
    <source>
        <dbReference type="Proteomes" id="UP000193144"/>
    </source>
</evidence>
<dbReference type="EMBL" id="MCFA01000088">
    <property type="protein sequence ID" value="ORY09323.1"/>
    <property type="molecule type" value="Genomic_DNA"/>
</dbReference>
<reference evidence="3 4" key="1">
    <citation type="submission" date="2016-07" db="EMBL/GenBank/DDBJ databases">
        <title>Pervasive Adenine N6-methylation of Active Genes in Fungi.</title>
        <authorList>
            <consortium name="DOE Joint Genome Institute"/>
            <person name="Mondo S.J."/>
            <person name="Dannebaum R.O."/>
            <person name="Kuo R.C."/>
            <person name="Labutti K."/>
            <person name="Haridas S."/>
            <person name="Kuo A."/>
            <person name="Salamov A."/>
            <person name="Ahrendt S.R."/>
            <person name="Lipzen A."/>
            <person name="Sullivan W."/>
            <person name="Andreopoulos W.B."/>
            <person name="Clum A."/>
            <person name="Lindquist E."/>
            <person name="Daum C."/>
            <person name="Ramamoorthy G.K."/>
            <person name="Gryganskyi A."/>
            <person name="Culley D."/>
            <person name="Magnuson J.K."/>
            <person name="James T.Y."/>
            <person name="O'Malley M.A."/>
            <person name="Stajich J.E."/>
            <person name="Spatafora J.W."/>
            <person name="Visel A."/>
            <person name="Grigoriev I.V."/>
        </authorList>
    </citation>
    <scope>NUCLEOTIDE SEQUENCE [LARGE SCALE GENOMIC DNA]</scope>
    <source>
        <strain evidence="3 4">CBS 115471</strain>
    </source>
</reference>
<dbReference type="Proteomes" id="UP000193144">
    <property type="component" value="Unassembled WGS sequence"/>
</dbReference>
<dbReference type="PANTHER" id="PTHR37544:SF1">
    <property type="entry name" value="PHOSPHORIBOSYLAMINOIMIDAZOLE-SUCCINOCARBOXAMIDE SYNTHASE"/>
    <property type="match status" value="1"/>
</dbReference>
<feature type="transmembrane region" description="Helical" evidence="2">
    <location>
        <begin position="632"/>
        <end position="652"/>
    </location>
</feature>
<name>A0A1Y1ZGF0_9PLEO</name>
<keyword evidence="2" id="KW-1133">Transmembrane helix</keyword>
<dbReference type="Pfam" id="PF11915">
    <property type="entry name" value="DUF3433"/>
    <property type="match status" value="2"/>
</dbReference>
<organism evidence="3 4">
    <name type="scientific">Clohesyomyces aquaticus</name>
    <dbReference type="NCBI Taxonomy" id="1231657"/>
    <lineage>
        <taxon>Eukaryota</taxon>
        <taxon>Fungi</taxon>
        <taxon>Dikarya</taxon>
        <taxon>Ascomycota</taxon>
        <taxon>Pezizomycotina</taxon>
        <taxon>Dothideomycetes</taxon>
        <taxon>Pleosporomycetidae</taxon>
        <taxon>Pleosporales</taxon>
        <taxon>Lindgomycetaceae</taxon>
        <taxon>Clohesyomyces</taxon>
    </lineage>
</organism>
<evidence type="ECO:0000313" key="3">
    <source>
        <dbReference type="EMBL" id="ORY09323.1"/>
    </source>
</evidence>
<comment type="caution">
    <text evidence="3">The sequence shown here is derived from an EMBL/GenBank/DDBJ whole genome shotgun (WGS) entry which is preliminary data.</text>
</comment>
<protein>
    <submittedName>
        <fullName evidence="3">Uncharacterized protein</fullName>
    </submittedName>
</protein>
<dbReference type="PANTHER" id="PTHR37544">
    <property type="entry name" value="SPRAY-RELATED"/>
    <property type="match status" value="1"/>
</dbReference>
<dbReference type="OrthoDB" id="3912677at2759"/>
<feature type="region of interest" description="Disordered" evidence="1">
    <location>
        <begin position="1"/>
        <end position="54"/>
    </location>
</feature>
<keyword evidence="4" id="KW-1185">Reference proteome</keyword>
<gene>
    <name evidence="3" type="ORF">BCR34DRAFT_568699</name>
</gene>
<feature type="transmembrane region" description="Helical" evidence="2">
    <location>
        <begin position="185"/>
        <end position="201"/>
    </location>
</feature>
<feature type="transmembrane region" description="Helical" evidence="2">
    <location>
        <begin position="247"/>
        <end position="272"/>
    </location>
</feature>
<feature type="transmembrane region" description="Helical" evidence="2">
    <location>
        <begin position="798"/>
        <end position="818"/>
    </location>
</feature>
<dbReference type="InterPro" id="IPR021840">
    <property type="entry name" value="DUF3433"/>
</dbReference>
<accession>A0A1Y1ZGF0</accession>
<evidence type="ECO:0000256" key="2">
    <source>
        <dbReference type="SAM" id="Phobius"/>
    </source>
</evidence>
<feature type="transmembrane region" description="Helical" evidence="2">
    <location>
        <begin position="138"/>
        <end position="165"/>
    </location>
</feature>
<dbReference type="STRING" id="1231657.A0A1Y1ZGF0"/>
<sequence>MAAYQPVNEQIMRDDDDGIRLFTSQSNPSSHAPFLGSQPRTSPSPKPSDQPHVPKSGWTSVVDFVEQSFRSSIDLSSLTTSGWLNRKLYDSEETNLANVSYLHRGREFGIKSHPTEMEYKSVRDLSPGSSDKRMWNPIWLRSAVLSSFLLVFLGLFSVILALYLYSEAHQGLLSVAASSQYAWRYIPTAVFVFAASLWYQVDFHCKELTPYDELKRAPAPSERSILLDYIDPILPVGLWRALKRRHWAVVTSVLAYLWLQLCVVLSSGLLFLSSVRIQKSTGSLLALSSFNATGFGSSAVTAGPVDAVYGATVRGLPWPYGTTENLSVQLFDYNGPDNMSNPILTSKVPGFSVSMSCDTAEVRNISKTMASRPWLPSGILTQYLYGDVSGPGCQLRNISLGQTPGHMFFSDKFDSSTGWKSNFQGVSDYYVCNTGFNYIGKDAPNTPQPNATSPDDYRFLLTVSEVRFYYNGSNNESAPSSSTSSNWTIEQSTAILCKPSYSIDSYTVTLSPWNQTVIQADKLPNTSKSFGDFTMKDFLKGVSTSLKYSELGDGGPDYLVTKTPTMFLLLEAMSNNSRLEPFTNKAMFQNLSGRALGSLGTQFGDQFLKRNRRQPLNGTVVLTEQRLHVKRVTVGLLLTTLGLLAVATLILLRVRPWNTAPCATDSLASIATLLAASPTMRELLQSVERDPASVRDTLKSHHYRSLVNPSGSFAISPVASPGSLGSSNTASTRDYMNSKSQTKNELQQWWAPMAFRKWFLVCILLLPLVLIAVLEGIQHTSDTKQGIATLDSQDDYQLAISYVPVLIMLLLALMYGLLDRMAAIYAPFLALRHGDTTAARSISMSLTSKLPPHAFYLSLRHRHWANSFAIMAAFISSFLAIVTPGLYSVKVVDSSHSVQLHQTSILNLTHLDISEADNLAGETTKLTMMYNLSNPTWTYEDLLFPSLDTQIPSTLLGSNMTYQGVSISMSLPAIRPSLECTTAPSDTITNDWNVYHSGQMQINVDGTFTYGDPGAGVFSLQLTSFPWSLATTKATLVHPGSPANWSNVFVIPNASETSIAETQVGSASSLRWVSSGNLSYLAMTSAAHTGNLDVNPAVANFGFAAGLASGTKTQRRVNISIDGANKFLANKWDLNMDLTIALCYQVLQEVQTNVTFDWPSMSLNKEKPPVPDESTARIILSDEISTSTWMMNHTAEVSLPTPHWFGISLNMFQWALQGNVTTANWLDAWVQTLQDRKGGQPLSEILGRKNQDQLIKASSQLYARYAVQAINSNMRISNPGAGKDLISHNGTLLVPTLRLKQNSAPKIVLQVMLGVMFVCGAIAYSMLKTKEVLRQSPSSIAGKMELLIGSELCNTRKVIPEGAEWWDEGQRWTNGLFDGWLFSLGWWGKEQKWYGIDVGNPEKIQ</sequence>
<feature type="transmembrane region" description="Helical" evidence="2">
    <location>
        <begin position="758"/>
        <end position="778"/>
    </location>
</feature>
<proteinExistence type="predicted"/>
<feature type="transmembrane region" description="Helical" evidence="2">
    <location>
        <begin position="868"/>
        <end position="887"/>
    </location>
</feature>
<keyword evidence="2" id="KW-0812">Transmembrane</keyword>
<keyword evidence="2" id="KW-0472">Membrane</keyword>
<evidence type="ECO:0000256" key="1">
    <source>
        <dbReference type="SAM" id="MobiDB-lite"/>
    </source>
</evidence>